<keyword evidence="1" id="KW-0472">Membrane</keyword>
<dbReference type="EMBL" id="NHZQ01000404">
    <property type="protein sequence ID" value="PSK38044.1"/>
    <property type="molecule type" value="Genomic_DNA"/>
</dbReference>
<accession>A0A2P7YQ02</accession>
<evidence type="ECO:0000313" key="3">
    <source>
        <dbReference type="Proteomes" id="UP000243723"/>
    </source>
</evidence>
<protein>
    <submittedName>
        <fullName evidence="2">Uncharacterized protein</fullName>
    </submittedName>
</protein>
<keyword evidence="1" id="KW-1133">Transmembrane helix</keyword>
<dbReference type="AlphaFoldDB" id="A0A2P7YQ02"/>
<name>A0A2P7YQ02_9PEZI</name>
<gene>
    <name evidence="2" type="ORF">B9Z65_1235</name>
</gene>
<organism evidence="2 3">
    <name type="scientific">Elsinoe australis</name>
    <dbReference type="NCBI Taxonomy" id="40998"/>
    <lineage>
        <taxon>Eukaryota</taxon>
        <taxon>Fungi</taxon>
        <taxon>Dikarya</taxon>
        <taxon>Ascomycota</taxon>
        <taxon>Pezizomycotina</taxon>
        <taxon>Dothideomycetes</taxon>
        <taxon>Dothideomycetidae</taxon>
        <taxon>Myriangiales</taxon>
        <taxon>Elsinoaceae</taxon>
        <taxon>Elsinoe</taxon>
    </lineage>
</organism>
<evidence type="ECO:0000313" key="2">
    <source>
        <dbReference type="EMBL" id="PSK38044.1"/>
    </source>
</evidence>
<feature type="transmembrane region" description="Helical" evidence="1">
    <location>
        <begin position="72"/>
        <end position="91"/>
    </location>
</feature>
<dbReference type="Proteomes" id="UP000243723">
    <property type="component" value="Unassembled WGS sequence"/>
</dbReference>
<feature type="transmembrane region" description="Helical" evidence="1">
    <location>
        <begin position="241"/>
        <end position="267"/>
    </location>
</feature>
<feature type="transmembrane region" description="Helical" evidence="1">
    <location>
        <begin position="279"/>
        <end position="304"/>
    </location>
</feature>
<keyword evidence="1" id="KW-0812">Transmembrane</keyword>
<keyword evidence="3" id="KW-1185">Reference proteome</keyword>
<feature type="transmembrane region" description="Helical" evidence="1">
    <location>
        <begin position="202"/>
        <end position="221"/>
    </location>
</feature>
<feature type="transmembrane region" description="Helical" evidence="1">
    <location>
        <begin position="152"/>
        <end position="172"/>
    </location>
</feature>
<dbReference type="OrthoDB" id="3640947at2759"/>
<proteinExistence type="predicted"/>
<feature type="transmembrane region" description="Helical" evidence="1">
    <location>
        <begin position="12"/>
        <end position="37"/>
    </location>
</feature>
<sequence length="328" mass="35105">MASITNAPSPVQAIFALDLVTATLAALLLLFATAIVVTRISNGRIRSFERGQGSSQDGKNQAPLKTTLSTHLFLIPALFCLSVAYAIQSAIVSYHSQDDLSIPVTSTFNYQWADASSDGSGRRTSVLSFTQTLATILSTTTALGQPRPPPSLASGTLLIISVIFIFGIAAWAEALTVRGSGRNAQGFATCIDSDRVARILYIVYRAVVVFSSTSVSIQVVMDYSNLNTNGVYHNSERPLLAGFAGVVCPIIWLRNVFIVVDVVLIYQAVSNWSDAVDQALSFLLIVFGELANLTILSMVLWGAWSLGRTAGLSGSHRPGNRSSSYFDA</sequence>
<comment type="caution">
    <text evidence="2">The sequence shown here is derived from an EMBL/GenBank/DDBJ whole genome shotgun (WGS) entry which is preliminary data.</text>
</comment>
<evidence type="ECO:0000256" key="1">
    <source>
        <dbReference type="SAM" id="Phobius"/>
    </source>
</evidence>
<reference evidence="2 3" key="1">
    <citation type="submission" date="2017-05" db="EMBL/GenBank/DDBJ databases">
        <title>Draft genome sequence of Elsinoe australis.</title>
        <authorList>
            <person name="Cheng Q."/>
        </authorList>
    </citation>
    <scope>NUCLEOTIDE SEQUENCE [LARGE SCALE GENOMIC DNA]</scope>
    <source>
        <strain evidence="2 3">NL1</strain>
    </source>
</reference>